<gene>
    <name evidence="2" type="ORF">PXH68_01190</name>
</gene>
<protein>
    <submittedName>
        <fullName evidence="2">DUF4097 family beta strand repeat-containing protein</fullName>
    </submittedName>
</protein>
<dbReference type="RefSeq" id="WP_248028674.1">
    <property type="nucleotide sequence ID" value="NZ_CP118733.1"/>
</dbReference>
<accession>A0AA96VDP1</accession>
<keyword evidence="1" id="KW-1133">Transmembrane helix</keyword>
<sequence length="357" mass="40058">MKKKLTIALITGFVSLISGLILVGIGFFSGGLNRLEEIAKPNQVQTSYTSLSEIQIKDLPHSVTIKESTDGLFHVSYANSKNNTHNTVEVTEKNGILALSSKNPQLSIQGIMQFLGERLADDAIDIYSVTIEVPTGKQLDRLISNNAYNRYYDSLYIENVHIKEMTVEQGGTLYLNNVQLDSGTLSSYYTTDISKSTIKNTTISAQGDNILFYQTQLENVSVENYGQLDLIEGTLLGDNKFLPHEDRAYTVTNIDLTDQSLADINLQIQNKLDLRSLGEFMGYYYESDEEWETAQSESSLIDESQLKDIGIFTRDQYEKLEVKETEDGFSLTVEKKESKNKLSLDATNATINFRDPK</sequence>
<evidence type="ECO:0000256" key="1">
    <source>
        <dbReference type="SAM" id="Phobius"/>
    </source>
</evidence>
<dbReference type="AlphaFoldDB" id="A0AA96VDP1"/>
<dbReference type="Proteomes" id="UP001304088">
    <property type="component" value="Chromosome"/>
</dbReference>
<keyword evidence="1" id="KW-0472">Membrane</keyword>
<evidence type="ECO:0000313" key="3">
    <source>
        <dbReference type="Proteomes" id="UP001304088"/>
    </source>
</evidence>
<dbReference type="KEGG" id="ssuv:PXH68_01190"/>
<organism evidence="2 3">
    <name type="scientific">Streptococcus suivaginalis</name>
    <dbReference type="NCBI Taxonomy" id="3028082"/>
    <lineage>
        <taxon>Bacteria</taxon>
        <taxon>Bacillati</taxon>
        <taxon>Bacillota</taxon>
        <taxon>Bacilli</taxon>
        <taxon>Lactobacillales</taxon>
        <taxon>Streptococcaceae</taxon>
        <taxon>Streptococcus</taxon>
    </lineage>
</organism>
<dbReference type="EMBL" id="CP118733">
    <property type="protein sequence ID" value="WNY47351.1"/>
    <property type="molecule type" value="Genomic_DNA"/>
</dbReference>
<keyword evidence="3" id="KW-1185">Reference proteome</keyword>
<feature type="transmembrane region" description="Helical" evidence="1">
    <location>
        <begin position="7"/>
        <end position="28"/>
    </location>
</feature>
<name>A0AA96VDP1_9STRE</name>
<evidence type="ECO:0000313" key="2">
    <source>
        <dbReference type="EMBL" id="WNY47351.1"/>
    </source>
</evidence>
<reference evidence="2 3" key="1">
    <citation type="submission" date="2023-02" db="EMBL/GenBank/DDBJ databases">
        <title>Streptococcus sp. Genome Sequencing and Assembly.</title>
        <authorList>
            <person name="Shore S.M."/>
            <person name="Nicholson T.L."/>
        </authorList>
    </citation>
    <scope>NUCLEOTIDE SEQUENCE [LARGE SCALE GENOMIC DNA]</scope>
    <source>
        <strain evidence="2 3">29896</strain>
    </source>
</reference>
<keyword evidence="1" id="KW-0812">Transmembrane</keyword>
<proteinExistence type="predicted"/>